<reference evidence="1" key="1">
    <citation type="journal article" date="2015" name="Nature">
        <title>Complex archaea that bridge the gap between prokaryotes and eukaryotes.</title>
        <authorList>
            <person name="Spang A."/>
            <person name="Saw J.H."/>
            <person name="Jorgensen S.L."/>
            <person name="Zaremba-Niedzwiedzka K."/>
            <person name="Martijn J."/>
            <person name="Lind A.E."/>
            <person name="van Eijk R."/>
            <person name="Schleper C."/>
            <person name="Guy L."/>
            <person name="Ettema T.J."/>
        </authorList>
    </citation>
    <scope>NUCLEOTIDE SEQUENCE</scope>
</reference>
<name>A0A0F8YHK6_9ZZZZ</name>
<protein>
    <submittedName>
        <fullName evidence="1">Uncharacterized protein</fullName>
    </submittedName>
</protein>
<proteinExistence type="predicted"/>
<accession>A0A0F8YHK6</accession>
<organism evidence="1">
    <name type="scientific">marine sediment metagenome</name>
    <dbReference type="NCBI Taxonomy" id="412755"/>
    <lineage>
        <taxon>unclassified sequences</taxon>
        <taxon>metagenomes</taxon>
        <taxon>ecological metagenomes</taxon>
    </lineage>
</organism>
<evidence type="ECO:0000313" key="1">
    <source>
        <dbReference type="EMBL" id="KKK80873.1"/>
    </source>
</evidence>
<comment type="caution">
    <text evidence="1">The sequence shown here is derived from an EMBL/GenBank/DDBJ whole genome shotgun (WGS) entry which is preliminary data.</text>
</comment>
<dbReference type="EMBL" id="LAZR01053381">
    <property type="protein sequence ID" value="KKK80873.1"/>
    <property type="molecule type" value="Genomic_DNA"/>
</dbReference>
<sequence>MRDIKRLEILIRKERRIEKHNPEFALNDCIGVIGNNSGCSTDTDNNVKRITEEAHKEALDLPDELYHSTRVTTLPYIIKDKKIHLGQECVTSFSRTPLTTSELPKGEVAIKMKRPNDSCLIPMYYKRDNNIFASYLYSSSNALFELFMIEKADKLRETQDKCKKVKTDVVRNTRFLSDAYIVEGEVAANCLDGYGKKKCFGEDIHCVSVTKDNLLEIIPECSMKKEELINILKNEGLDDYIKYVSNPVCKI</sequence>
<dbReference type="AlphaFoldDB" id="A0A0F8YHK6"/>
<gene>
    <name evidence="1" type="ORF">LCGC14_2819150</name>
</gene>